<evidence type="ECO:0000313" key="2">
    <source>
        <dbReference type="Proteomes" id="UP001179952"/>
    </source>
</evidence>
<protein>
    <submittedName>
        <fullName evidence="1">Uncharacterized protein</fullName>
    </submittedName>
</protein>
<dbReference type="AlphaFoldDB" id="A0AAV9ATS0"/>
<sequence length="214" mass="22755">MEASSPQAFVLDSERSEMADAALTETEDTVMADSNDQITCDAENNEVRAITVDSTDKIVEEIVAISEGSGVPKVSKSVEDTAEEIIAISAGSVIKHYTSVEDIGMVHSSEKMVTKSGDGEVASEEISVMSDDLMKPKVLDDNNFCVKEVENHHILIEEACLPLTINGSNMDAVQAVSETTADLGSGVINGAITPTVGLDRKFSAEVESSVNKAW</sequence>
<proteinExistence type="predicted"/>
<reference evidence="1" key="1">
    <citation type="journal article" date="2023" name="Nat. Commun.">
        <title>Diploid and tetraploid genomes of Acorus and the evolution of monocots.</title>
        <authorList>
            <person name="Ma L."/>
            <person name="Liu K.W."/>
            <person name="Li Z."/>
            <person name="Hsiao Y.Y."/>
            <person name="Qi Y."/>
            <person name="Fu T."/>
            <person name="Tang G.D."/>
            <person name="Zhang D."/>
            <person name="Sun W.H."/>
            <person name="Liu D.K."/>
            <person name="Li Y."/>
            <person name="Chen G.Z."/>
            <person name="Liu X.D."/>
            <person name="Liao X.Y."/>
            <person name="Jiang Y.T."/>
            <person name="Yu X."/>
            <person name="Hao Y."/>
            <person name="Huang J."/>
            <person name="Zhao X.W."/>
            <person name="Ke S."/>
            <person name="Chen Y.Y."/>
            <person name="Wu W.L."/>
            <person name="Hsu J.L."/>
            <person name="Lin Y.F."/>
            <person name="Huang M.D."/>
            <person name="Li C.Y."/>
            <person name="Huang L."/>
            <person name="Wang Z.W."/>
            <person name="Zhao X."/>
            <person name="Zhong W.Y."/>
            <person name="Peng D.H."/>
            <person name="Ahmad S."/>
            <person name="Lan S."/>
            <person name="Zhang J.S."/>
            <person name="Tsai W.C."/>
            <person name="Van de Peer Y."/>
            <person name="Liu Z.J."/>
        </authorList>
    </citation>
    <scope>NUCLEOTIDE SEQUENCE</scope>
    <source>
        <strain evidence="1">SCP</strain>
    </source>
</reference>
<accession>A0AAV9ATS0</accession>
<dbReference type="Proteomes" id="UP001179952">
    <property type="component" value="Unassembled WGS sequence"/>
</dbReference>
<comment type="caution">
    <text evidence="1">The sequence shown here is derived from an EMBL/GenBank/DDBJ whole genome shotgun (WGS) entry which is preliminary data.</text>
</comment>
<name>A0AAV9ATS0_ACOGR</name>
<evidence type="ECO:0000313" key="1">
    <source>
        <dbReference type="EMBL" id="KAK1267748.1"/>
    </source>
</evidence>
<reference evidence="1" key="2">
    <citation type="submission" date="2023-06" db="EMBL/GenBank/DDBJ databases">
        <authorList>
            <person name="Ma L."/>
            <person name="Liu K.-W."/>
            <person name="Li Z."/>
            <person name="Hsiao Y.-Y."/>
            <person name="Qi Y."/>
            <person name="Fu T."/>
            <person name="Tang G."/>
            <person name="Zhang D."/>
            <person name="Sun W.-H."/>
            <person name="Liu D.-K."/>
            <person name="Li Y."/>
            <person name="Chen G.-Z."/>
            <person name="Liu X.-D."/>
            <person name="Liao X.-Y."/>
            <person name="Jiang Y.-T."/>
            <person name="Yu X."/>
            <person name="Hao Y."/>
            <person name="Huang J."/>
            <person name="Zhao X.-W."/>
            <person name="Ke S."/>
            <person name="Chen Y.-Y."/>
            <person name="Wu W.-L."/>
            <person name="Hsu J.-L."/>
            <person name="Lin Y.-F."/>
            <person name="Huang M.-D."/>
            <person name="Li C.-Y."/>
            <person name="Huang L."/>
            <person name="Wang Z.-W."/>
            <person name="Zhao X."/>
            <person name="Zhong W.-Y."/>
            <person name="Peng D.-H."/>
            <person name="Ahmad S."/>
            <person name="Lan S."/>
            <person name="Zhang J.-S."/>
            <person name="Tsai W.-C."/>
            <person name="Van De Peer Y."/>
            <person name="Liu Z.-J."/>
        </authorList>
    </citation>
    <scope>NUCLEOTIDE SEQUENCE</scope>
    <source>
        <strain evidence="1">SCP</strain>
        <tissue evidence="1">Leaves</tissue>
    </source>
</reference>
<keyword evidence="2" id="KW-1185">Reference proteome</keyword>
<gene>
    <name evidence="1" type="ORF">QJS04_geneDACA015293</name>
</gene>
<organism evidence="1 2">
    <name type="scientific">Acorus gramineus</name>
    <name type="common">Dwarf sweet flag</name>
    <dbReference type="NCBI Taxonomy" id="55184"/>
    <lineage>
        <taxon>Eukaryota</taxon>
        <taxon>Viridiplantae</taxon>
        <taxon>Streptophyta</taxon>
        <taxon>Embryophyta</taxon>
        <taxon>Tracheophyta</taxon>
        <taxon>Spermatophyta</taxon>
        <taxon>Magnoliopsida</taxon>
        <taxon>Liliopsida</taxon>
        <taxon>Acoraceae</taxon>
        <taxon>Acorus</taxon>
    </lineage>
</organism>
<dbReference type="EMBL" id="JAUJYN010000007">
    <property type="protein sequence ID" value="KAK1267748.1"/>
    <property type="molecule type" value="Genomic_DNA"/>
</dbReference>